<gene>
    <name evidence="1" type="ORF">MLD38_037976</name>
</gene>
<evidence type="ECO:0000313" key="1">
    <source>
        <dbReference type="EMBL" id="KAI4302198.1"/>
    </source>
</evidence>
<name>A0ACB9KYL4_9MYRT</name>
<dbReference type="EMBL" id="CM042891">
    <property type="protein sequence ID" value="KAI4302198.1"/>
    <property type="molecule type" value="Genomic_DNA"/>
</dbReference>
<evidence type="ECO:0000313" key="2">
    <source>
        <dbReference type="Proteomes" id="UP001057402"/>
    </source>
</evidence>
<dbReference type="Proteomes" id="UP001057402">
    <property type="component" value="Chromosome 12"/>
</dbReference>
<keyword evidence="2" id="KW-1185">Reference proteome</keyword>
<sequence>MSLLFSSLSPEILSQVVCCPTSHEVWETLRNRYESPSTTRVINLRTQMQHLKKEGRTMQVYLNTLKSLANQLAAVGETVRHRDYVWYMLEGLPAEYDAVVTTIYSRPDQISLDEV</sequence>
<proteinExistence type="predicted"/>
<protein>
    <submittedName>
        <fullName evidence="1">Uncharacterized protein</fullName>
    </submittedName>
</protein>
<reference evidence="2" key="1">
    <citation type="journal article" date="2023" name="Front. Plant Sci.">
        <title>Chromosomal-level genome assembly of Melastoma candidum provides insights into trichome evolution.</title>
        <authorList>
            <person name="Zhong Y."/>
            <person name="Wu W."/>
            <person name="Sun C."/>
            <person name="Zou P."/>
            <person name="Liu Y."/>
            <person name="Dai S."/>
            <person name="Zhou R."/>
        </authorList>
    </citation>
    <scope>NUCLEOTIDE SEQUENCE [LARGE SCALE GENOMIC DNA]</scope>
</reference>
<comment type="caution">
    <text evidence="1">The sequence shown here is derived from an EMBL/GenBank/DDBJ whole genome shotgun (WGS) entry which is preliminary data.</text>
</comment>
<accession>A0ACB9KYL4</accession>
<organism evidence="1 2">
    <name type="scientific">Melastoma candidum</name>
    <dbReference type="NCBI Taxonomy" id="119954"/>
    <lineage>
        <taxon>Eukaryota</taxon>
        <taxon>Viridiplantae</taxon>
        <taxon>Streptophyta</taxon>
        <taxon>Embryophyta</taxon>
        <taxon>Tracheophyta</taxon>
        <taxon>Spermatophyta</taxon>
        <taxon>Magnoliopsida</taxon>
        <taxon>eudicotyledons</taxon>
        <taxon>Gunneridae</taxon>
        <taxon>Pentapetalae</taxon>
        <taxon>rosids</taxon>
        <taxon>malvids</taxon>
        <taxon>Myrtales</taxon>
        <taxon>Melastomataceae</taxon>
        <taxon>Melastomatoideae</taxon>
        <taxon>Melastomateae</taxon>
        <taxon>Melastoma</taxon>
    </lineage>
</organism>